<dbReference type="EMBL" id="CAJNOR010002071">
    <property type="protein sequence ID" value="CAF1243540.1"/>
    <property type="molecule type" value="Genomic_DNA"/>
</dbReference>
<dbReference type="EMBL" id="CAJNOJ010000058">
    <property type="protein sequence ID" value="CAF0990956.1"/>
    <property type="molecule type" value="Genomic_DNA"/>
</dbReference>
<dbReference type="Proteomes" id="UP000663852">
    <property type="component" value="Unassembled WGS sequence"/>
</dbReference>
<reference evidence="2" key="1">
    <citation type="submission" date="2021-02" db="EMBL/GenBank/DDBJ databases">
        <authorList>
            <person name="Nowell W R."/>
        </authorList>
    </citation>
    <scope>NUCLEOTIDE SEQUENCE</scope>
</reference>
<protein>
    <submittedName>
        <fullName evidence="2">Uncharacterized protein</fullName>
    </submittedName>
</protein>
<organism evidence="2 3">
    <name type="scientific">Adineta ricciae</name>
    <name type="common">Rotifer</name>
    <dbReference type="NCBI Taxonomy" id="249248"/>
    <lineage>
        <taxon>Eukaryota</taxon>
        <taxon>Metazoa</taxon>
        <taxon>Spiralia</taxon>
        <taxon>Gnathifera</taxon>
        <taxon>Rotifera</taxon>
        <taxon>Eurotatoria</taxon>
        <taxon>Bdelloidea</taxon>
        <taxon>Adinetida</taxon>
        <taxon>Adinetidae</taxon>
        <taxon>Adineta</taxon>
    </lineage>
</organism>
<proteinExistence type="predicted"/>
<sequence length="174" mass="19768">MAYKYSGKTMNNKQKNMTRTSIIITLVCVAVSTAFDARYKSAYQNNANYPTFMQYRNARFDGKTSWTSKICVNKTVAQEFLSETQKMIATLEADHDYDRVLQNRATVIAYLKDTANANTLSSNCTEYFNGFKNAQKVDQQLLSQQMKFEANLRSLFQKVLAPLVGVGAPLYVDF</sequence>
<accession>A0A814ZFV6</accession>
<comment type="caution">
    <text evidence="2">The sequence shown here is derived from an EMBL/GenBank/DDBJ whole genome shotgun (WGS) entry which is preliminary data.</text>
</comment>
<evidence type="ECO:0000313" key="3">
    <source>
        <dbReference type="Proteomes" id="UP000663828"/>
    </source>
</evidence>
<keyword evidence="3" id="KW-1185">Reference proteome</keyword>
<dbReference type="Proteomes" id="UP000663828">
    <property type="component" value="Unassembled WGS sequence"/>
</dbReference>
<dbReference type="AlphaFoldDB" id="A0A814ZFV6"/>
<gene>
    <name evidence="1" type="ORF">EDS130_LOCUS14387</name>
    <name evidence="2" type="ORF">XAT740_LOCUS25868</name>
</gene>
<dbReference type="OrthoDB" id="10048296at2759"/>
<name>A0A814ZFV6_ADIRI</name>
<evidence type="ECO:0000313" key="1">
    <source>
        <dbReference type="EMBL" id="CAF0990956.1"/>
    </source>
</evidence>
<evidence type="ECO:0000313" key="2">
    <source>
        <dbReference type="EMBL" id="CAF1243540.1"/>
    </source>
</evidence>